<dbReference type="EC" id="1.8.4.11" evidence="4"/>
<dbReference type="HAMAP" id="MF_01401">
    <property type="entry name" value="MsrA"/>
    <property type="match status" value="1"/>
</dbReference>
<organism evidence="6 7">
    <name type="scientific">Marinithermofilum abyssi</name>
    <dbReference type="NCBI Taxonomy" id="1571185"/>
    <lineage>
        <taxon>Bacteria</taxon>
        <taxon>Bacillati</taxon>
        <taxon>Bacillota</taxon>
        <taxon>Bacilli</taxon>
        <taxon>Bacillales</taxon>
        <taxon>Thermoactinomycetaceae</taxon>
        <taxon>Marinithermofilum</taxon>
    </lineage>
</organism>
<dbReference type="InterPro" id="IPR002569">
    <property type="entry name" value="Met_Sox_Rdtase_MsrA_dom"/>
</dbReference>
<keyword evidence="1 4" id="KW-0560">Oxidoreductase</keyword>
<comment type="catalytic activity">
    <reaction evidence="2 4">
        <text>L-methionyl-[protein] + [thioredoxin]-disulfide + H2O = L-methionyl-(S)-S-oxide-[protein] + [thioredoxin]-dithiol</text>
        <dbReference type="Rhea" id="RHEA:14217"/>
        <dbReference type="Rhea" id="RHEA-COMP:10698"/>
        <dbReference type="Rhea" id="RHEA-COMP:10700"/>
        <dbReference type="Rhea" id="RHEA-COMP:12313"/>
        <dbReference type="Rhea" id="RHEA-COMP:12315"/>
        <dbReference type="ChEBI" id="CHEBI:15377"/>
        <dbReference type="ChEBI" id="CHEBI:16044"/>
        <dbReference type="ChEBI" id="CHEBI:29950"/>
        <dbReference type="ChEBI" id="CHEBI:44120"/>
        <dbReference type="ChEBI" id="CHEBI:50058"/>
        <dbReference type="EC" id="1.8.4.11"/>
    </reaction>
</comment>
<dbReference type="RefSeq" id="WP_188648680.1">
    <property type="nucleotide sequence ID" value="NZ_BMHQ01000012.1"/>
</dbReference>
<dbReference type="AlphaFoldDB" id="A0A8J2VDC6"/>
<comment type="similarity">
    <text evidence="4">Belongs to the MsrA Met sulfoxide reductase family.</text>
</comment>
<evidence type="ECO:0000313" key="6">
    <source>
        <dbReference type="EMBL" id="GGE25600.1"/>
    </source>
</evidence>
<comment type="catalytic activity">
    <reaction evidence="3 4">
        <text>[thioredoxin]-disulfide + L-methionine + H2O = L-methionine (S)-S-oxide + [thioredoxin]-dithiol</text>
        <dbReference type="Rhea" id="RHEA:19993"/>
        <dbReference type="Rhea" id="RHEA-COMP:10698"/>
        <dbReference type="Rhea" id="RHEA-COMP:10700"/>
        <dbReference type="ChEBI" id="CHEBI:15377"/>
        <dbReference type="ChEBI" id="CHEBI:29950"/>
        <dbReference type="ChEBI" id="CHEBI:50058"/>
        <dbReference type="ChEBI" id="CHEBI:57844"/>
        <dbReference type="ChEBI" id="CHEBI:58772"/>
        <dbReference type="EC" id="1.8.4.11"/>
    </reaction>
</comment>
<protein>
    <recommendedName>
        <fullName evidence="4">Peptide methionine sulfoxide reductase MsrA</fullName>
        <shortName evidence="4">Protein-methionine-S-oxide reductase</shortName>
        <ecNumber evidence="4">1.8.4.11</ecNumber>
    </recommendedName>
    <alternativeName>
        <fullName evidence="4">Peptide-methionine (S)-S-oxide reductase</fullName>
        <shortName evidence="4">Peptide Met(O) reductase</shortName>
    </alternativeName>
</protein>
<accession>A0A8J2VDC6</accession>
<dbReference type="Pfam" id="PF01625">
    <property type="entry name" value="PMSR"/>
    <property type="match status" value="1"/>
</dbReference>
<dbReference type="EMBL" id="BMHQ01000012">
    <property type="protein sequence ID" value="GGE25600.1"/>
    <property type="molecule type" value="Genomic_DNA"/>
</dbReference>
<dbReference type="SUPFAM" id="SSF55068">
    <property type="entry name" value="Peptide methionine sulfoxide reductase"/>
    <property type="match status" value="1"/>
</dbReference>
<dbReference type="FunFam" id="3.30.1060.10:FF:000002">
    <property type="entry name" value="Peptide methionine sulfoxide reductase"/>
    <property type="match status" value="1"/>
</dbReference>
<gene>
    <name evidence="4" type="primary">msrA</name>
    <name evidence="6" type="ORF">GCM10011571_29670</name>
</gene>
<comment type="function">
    <text evidence="4">Has an important function as a repair enzyme for proteins that have been inactivated by oxidation. Catalyzes the reversible oxidation-reduction of methionine sulfoxide in proteins to methionine.</text>
</comment>
<name>A0A8J2VDC6_9BACL</name>
<dbReference type="NCBIfam" id="TIGR00401">
    <property type="entry name" value="msrA"/>
    <property type="match status" value="1"/>
</dbReference>
<dbReference type="GO" id="GO:0005737">
    <property type="term" value="C:cytoplasm"/>
    <property type="evidence" value="ECO:0007669"/>
    <property type="project" value="TreeGrafter"/>
</dbReference>
<dbReference type="InterPro" id="IPR036509">
    <property type="entry name" value="Met_Sox_Rdtase_MsrA_sf"/>
</dbReference>
<evidence type="ECO:0000256" key="4">
    <source>
        <dbReference type="HAMAP-Rule" id="MF_01401"/>
    </source>
</evidence>
<keyword evidence="7" id="KW-1185">Reference proteome</keyword>
<dbReference type="PANTHER" id="PTHR42799">
    <property type="entry name" value="MITOCHONDRIAL PEPTIDE METHIONINE SULFOXIDE REDUCTASE"/>
    <property type="match status" value="1"/>
</dbReference>
<evidence type="ECO:0000313" key="7">
    <source>
        <dbReference type="Proteomes" id="UP000625210"/>
    </source>
</evidence>
<proteinExistence type="inferred from homology"/>
<reference evidence="6" key="1">
    <citation type="journal article" date="2014" name="Int. J. Syst. Evol. Microbiol.">
        <title>Complete genome sequence of Corynebacterium casei LMG S-19264T (=DSM 44701T), isolated from a smear-ripened cheese.</title>
        <authorList>
            <consortium name="US DOE Joint Genome Institute (JGI-PGF)"/>
            <person name="Walter F."/>
            <person name="Albersmeier A."/>
            <person name="Kalinowski J."/>
            <person name="Ruckert C."/>
        </authorList>
    </citation>
    <scope>NUCLEOTIDE SEQUENCE</scope>
    <source>
        <strain evidence="6">CGMCC 1.15179</strain>
    </source>
</reference>
<reference evidence="6" key="2">
    <citation type="submission" date="2020-09" db="EMBL/GenBank/DDBJ databases">
        <authorList>
            <person name="Sun Q."/>
            <person name="Zhou Y."/>
        </authorList>
    </citation>
    <scope>NUCLEOTIDE SEQUENCE</scope>
    <source>
        <strain evidence="6">CGMCC 1.15179</strain>
    </source>
</reference>
<dbReference type="Proteomes" id="UP000625210">
    <property type="component" value="Unassembled WGS sequence"/>
</dbReference>
<dbReference type="Gene3D" id="3.30.1060.10">
    <property type="entry name" value="Peptide methionine sulphoxide reductase MsrA"/>
    <property type="match status" value="1"/>
</dbReference>
<dbReference type="GO" id="GO:0034599">
    <property type="term" value="P:cellular response to oxidative stress"/>
    <property type="evidence" value="ECO:0007669"/>
    <property type="project" value="TreeGrafter"/>
</dbReference>
<feature type="active site" evidence="4">
    <location>
        <position position="10"/>
    </location>
</feature>
<comment type="caution">
    <text evidence="6">The sequence shown here is derived from an EMBL/GenBank/DDBJ whole genome shotgun (WGS) entry which is preliminary data.</text>
</comment>
<evidence type="ECO:0000256" key="1">
    <source>
        <dbReference type="ARBA" id="ARBA00023002"/>
    </source>
</evidence>
<evidence type="ECO:0000259" key="5">
    <source>
        <dbReference type="Pfam" id="PF01625"/>
    </source>
</evidence>
<feature type="domain" description="Peptide methionine sulphoxide reductase MsrA" evidence="5">
    <location>
        <begin position="3"/>
        <end position="154"/>
    </location>
</feature>
<sequence length="157" mass="17816">MATATFGAGCFWGVEALFRQIDGVTDTAVGYMGGNKENPSYEEVCTDTTGHAEVVHLEYDPKVVTYEELLQVFWENHDPTQLNRQGPDVGTQYRSVIFYHTPEQKEAAEKSKAELEKSGKYDKPIVTEIAPAGPFYKAEEYHQRYLEKRGLRSCNIR</sequence>
<dbReference type="PANTHER" id="PTHR42799:SF2">
    <property type="entry name" value="MITOCHONDRIAL PEPTIDE METHIONINE SULFOXIDE REDUCTASE"/>
    <property type="match status" value="1"/>
</dbReference>
<dbReference type="InterPro" id="IPR050162">
    <property type="entry name" value="MsrA_MetSO_reductase"/>
</dbReference>
<evidence type="ECO:0000256" key="2">
    <source>
        <dbReference type="ARBA" id="ARBA00047806"/>
    </source>
</evidence>
<evidence type="ECO:0000256" key="3">
    <source>
        <dbReference type="ARBA" id="ARBA00048782"/>
    </source>
</evidence>
<dbReference type="GO" id="GO:0008113">
    <property type="term" value="F:peptide-methionine (S)-S-oxide reductase activity"/>
    <property type="evidence" value="ECO:0007669"/>
    <property type="project" value="UniProtKB-UniRule"/>
</dbReference>